<dbReference type="PROSITE" id="PS50920">
    <property type="entry name" value="SOLCAR"/>
    <property type="match status" value="3"/>
</dbReference>
<dbReference type="SUPFAM" id="SSF103506">
    <property type="entry name" value="Mitochondrial carrier"/>
    <property type="match status" value="1"/>
</dbReference>
<dbReference type="GO" id="GO:1990542">
    <property type="term" value="P:mitochondrial transmembrane transport"/>
    <property type="evidence" value="ECO:0007669"/>
    <property type="project" value="InterPro"/>
</dbReference>
<dbReference type="Pfam" id="PF00153">
    <property type="entry name" value="Mito_carr"/>
    <property type="match status" value="4"/>
</dbReference>
<evidence type="ECO:0000256" key="1">
    <source>
        <dbReference type="ARBA" id="ARBA00004448"/>
    </source>
</evidence>
<evidence type="ECO:0000256" key="6">
    <source>
        <dbReference type="ARBA" id="ARBA00022792"/>
    </source>
</evidence>
<dbReference type="PANTHER" id="PTHR45760">
    <property type="entry name" value="FI19922P1-RELATED"/>
    <property type="match status" value="1"/>
</dbReference>
<keyword evidence="4 10" id="KW-0812">Transmembrane</keyword>
<comment type="similarity">
    <text evidence="2 11">Belongs to the mitochondrial carrier (TC 2.A.29) family.</text>
</comment>
<dbReference type="PANTHER" id="PTHR45760:SF2">
    <property type="entry name" value="FI19922P1-RELATED"/>
    <property type="match status" value="1"/>
</dbReference>
<protein>
    <submittedName>
        <fullName evidence="13">Solute carrier family 25 protein Shawn</fullName>
    </submittedName>
</protein>
<keyword evidence="8" id="KW-0496">Mitochondrion</keyword>
<dbReference type="Gene3D" id="1.50.40.10">
    <property type="entry name" value="Mitochondrial carrier domain"/>
    <property type="match status" value="2"/>
</dbReference>
<keyword evidence="14" id="KW-1185">Reference proteome</keyword>
<dbReference type="EMBL" id="WJQU01000003">
    <property type="protein sequence ID" value="KAJ6638087.1"/>
    <property type="molecule type" value="Genomic_DNA"/>
</dbReference>
<evidence type="ECO:0000313" key="13">
    <source>
        <dbReference type="EMBL" id="KAJ6638087.1"/>
    </source>
</evidence>
<evidence type="ECO:0000256" key="11">
    <source>
        <dbReference type="RuleBase" id="RU000488"/>
    </source>
</evidence>
<feature type="transmembrane region" description="Helical" evidence="12">
    <location>
        <begin position="110"/>
        <end position="135"/>
    </location>
</feature>
<keyword evidence="7 12" id="KW-1133">Transmembrane helix</keyword>
<evidence type="ECO:0000256" key="10">
    <source>
        <dbReference type="PROSITE-ProRule" id="PRU00282"/>
    </source>
</evidence>
<sequence>MIDKSTIHKDMDMDDARFRIKPYQQIASSCSGAVITSLTMTPLDVVKTRLQVQQKTMLSNKCFVYCNGLMDHLCPCPTNGDLLASQKQLPYKGTIDAFIKISRNEGIGSLWSGLGPTLVLAIPATVIYFVCYEQLRVRYKEYYNKRFPASTTQPFSIPLIAGMSARVLSVTVVNPLELIRTKMQSEKLSYFEVGKACRKMIAHEGITGLWKGLTPTLYRDVPFSGIYWATYESIKSFSNVVNPTFHFSFLAGATSGCIAAFVTTPFDVVKTHKQIAFGEKFLYPTDKSTKSDVKPLKMLSNIYRANGFQGLFAGVAPRIIKISPACAIMVATFEYGKSFFYLRNINASKSQSNKSSLLMAN</sequence>
<dbReference type="AlphaFoldDB" id="A0A9Q0RZ19"/>
<comment type="caution">
    <text evidence="13">The sequence shown here is derived from an EMBL/GenBank/DDBJ whole genome shotgun (WGS) entry which is preliminary data.</text>
</comment>
<dbReference type="Proteomes" id="UP001151699">
    <property type="component" value="Chromosome X"/>
</dbReference>
<evidence type="ECO:0000256" key="9">
    <source>
        <dbReference type="ARBA" id="ARBA00023136"/>
    </source>
</evidence>
<keyword evidence="3 11" id="KW-0813">Transport</keyword>
<keyword evidence="9 10" id="KW-0472">Membrane</keyword>
<name>A0A9Q0RZ19_9DIPT</name>
<feature type="repeat" description="Solcar" evidence="10">
    <location>
        <begin position="243"/>
        <end position="339"/>
    </location>
</feature>
<evidence type="ECO:0000256" key="7">
    <source>
        <dbReference type="ARBA" id="ARBA00022989"/>
    </source>
</evidence>
<comment type="subcellular location">
    <subcellularLocation>
        <location evidence="1">Mitochondrion inner membrane</location>
        <topology evidence="1">Multi-pass membrane protein</topology>
    </subcellularLocation>
</comment>
<keyword evidence="6" id="KW-0999">Mitochondrion inner membrane</keyword>
<dbReference type="OrthoDB" id="1747031at2759"/>
<gene>
    <name evidence="13" type="primary">Shawn</name>
    <name evidence="13" type="ORF">Bhyg_10820</name>
</gene>
<evidence type="ECO:0000313" key="14">
    <source>
        <dbReference type="Proteomes" id="UP001151699"/>
    </source>
</evidence>
<dbReference type="InterPro" id="IPR045315">
    <property type="entry name" value="Mtm1-like"/>
</dbReference>
<dbReference type="InterPro" id="IPR023395">
    <property type="entry name" value="MCP_dom_sf"/>
</dbReference>
<reference evidence="13" key="1">
    <citation type="submission" date="2022-07" db="EMBL/GenBank/DDBJ databases">
        <authorList>
            <person name="Trinca V."/>
            <person name="Uliana J.V.C."/>
            <person name="Torres T.T."/>
            <person name="Ward R.J."/>
            <person name="Monesi N."/>
        </authorList>
    </citation>
    <scope>NUCLEOTIDE SEQUENCE</scope>
    <source>
        <strain evidence="13">HSMRA1968</strain>
        <tissue evidence="13">Whole embryos</tissue>
    </source>
</reference>
<dbReference type="GO" id="GO:0005743">
    <property type="term" value="C:mitochondrial inner membrane"/>
    <property type="evidence" value="ECO:0007669"/>
    <property type="project" value="UniProtKB-SubCell"/>
</dbReference>
<proteinExistence type="inferred from homology"/>
<evidence type="ECO:0000256" key="3">
    <source>
        <dbReference type="ARBA" id="ARBA00022448"/>
    </source>
</evidence>
<organism evidence="13 14">
    <name type="scientific">Pseudolycoriella hygida</name>
    <dbReference type="NCBI Taxonomy" id="35572"/>
    <lineage>
        <taxon>Eukaryota</taxon>
        <taxon>Metazoa</taxon>
        <taxon>Ecdysozoa</taxon>
        <taxon>Arthropoda</taxon>
        <taxon>Hexapoda</taxon>
        <taxon>Insecta</taxon>
        <taxon>Pterygota</taxon>
        <taxon>Neoptera</taxon>
        <taxon>Endopterygota</taxon>
        <taxon>Diptera</taxon>
        <taxon>Nematocera</taxon>
        <taxon>Sciaroidea</taxon>
        <taxon>Sciaridae</taxon>
        <taxon>Pseudolycoriella</taxon>
    </lineage>
</organism>
<evidence type="ECO:0000256" key="8">
    <source>
        <dbReference type="ARBA" id="ARBA00023128"/>
    </source>
</evidence>
<evidence type="ECO:0000256" key="4">
    <source>
        <dbReference type="ARBA" id="ARBA00022692"/>
    </source>
</evidence>
<evidence type="ECO:0000256" key="5">
    <source>
        <dbReference type="ARBA" id="ARBA00022737"/>
    </source>
</evidence>
<accession>A0A9Q0RZ19</accession>
<dbReference type="InterPro" id="IPR018108">
    <property type="entry name" value="MCP_transmembrane"/>
</dbReference>
<evidence type="ECO:0000256" key="2">
    <source>
        <dbReference type="ARBA" id="ARBA00006375"/>
    </source>
</evidence>
<feature type="repeat" description="Solcar" evidence="10">
    <location>
        <begin position="23"/>
        <end position="138"/>
    </location>
</feature>
<feature type="repeat" description="Solcar" evidence="10">
    <location>
        <begin position="153"/>
        <end position="237"/>
    </location>
</feature>
<evidence type="ECO:0000256" key="12">
    <source>
        <dbReference type="SAM" id="Phobius"/>
    </source>
</evidence>
<keyword evidence="5" id="KW-0677">Repeat</keyword>